<dbReference type="AlphaFoldDB" id="A0A3N4LSM6"/>
<dbReference type="EMBL" id="ML121536">
    <property type="protein sequence ID" value="RPB25907.1"/>
    <property type="molecule type" value="Genomic_DNA"/>
</dbReference>
<feature type="transmembrane region" description="Helical" evidence="5">
    <location>
        <begin position="511"/>
        <end position="530"/>
    </location>
</feature>
<dbReference type="Gene3D" id="1.20.1250.20">
    <property type="entry name" value="MFS general substrate transporter like domains"/>
    <property type="match status" value="2"/>
</dbReference>
<dbReference type="InterPro" id="IPR011701">
    <property type="entry name" value="MFS"/>
</dbReference>
<dbReference type="GO" id="GO:0022857">
    <property type="term" value="F:transmembrane transporter activity"/>
    <property type="evidence" value="ECO:0007669"/>
    <property type="project" value="InterPro"/>
</dbReference>
<sequence>MAVEDKLKTARIVSIVASTAVALSCGTNVGSCTDCARLKVHTDPATKYTYSAYAPQLAEQLHLTTTESNWIGTFGNLGMYLSGIPAGILVDSKGPRPAIMIGAVSLFVGYYPIYLAFVGGKGSMSVAALCFFSGITGMGSCCAFNAAMKAAVLNFPSHRGTASALPLSAFGLSAFFFSLVSSTLFPGNTASFLLLLAISTSSIIFISFFFLRVLPAPNAYSAIPTARDHSNKLHRTKSEETCQRPQVEPGMNYTTIAGSSSRAGAHGAQVNRESVTETSSIVSFSSSDDNVGDEDPEICSAHPVDSAHHGHVDIRGWALIRSVDFWFYWTVLGVMTGIGLMTINNIGHSVQALWSKYSPDTDPKVVQSRQAMHVSILSICSFTGRIFAGVSSDILVRTYQAQRFWLVITSTILFCIAQVCALSVETPQWLFLVSGVSGLAYGMLFGVYPTIISEVFGLHGMSQNWGTMTIGAVICGQIFNLCYGRIFDSHSTFVPGRPGECTEGIMCFRDAYFITLFASMAGLGLGLYIIKRNTRLAKGTAADED</sequence>
<keyword evidence="7" id="KW-1185">Reference proteome</keyword>
<feature type="transmembrane region" description="Helical" evidence="5">
    <location>
        <begin position="464"/>
        <end position="486"/>
    </location>
</feature>
<keyword evidence="2 5" id="KW-0812">Transmembrane</keyword>
<dbReference type="InterPro" id="IPR036259">
    <property type="entry name" value="MFS_trans_sf"/>
</dbReference>
<keyword evidence="4 5" id="KW-0472">Membrane</keyword>
<feature type="transmembrane region" description="Helical" evidence="5">
    <location>
        <begin position="404"/>
        <end position="424"/>
    </location>
</feature>
<dbReference type="STRING" id="1051890.A0A3N4LSM6"/>
<evidence type="ECO:0000256" key="5">
    <source>
        <dbReference type="SAM" id="Phobius"/>
    </source>
</evidence>
<evidence type="ECO:0000256" key="1">
    <source>
        <dbReference type="ARBA" id="ARBA00004141"/>
    </source>
</evidence>
<name>A0A3N4LSM6_9PEZI</name>
<accession>A0A3N4LSM6</accession>
<dbReference type="Proteomes" id="UP000267821">
    <property type="component" value="Unassembled WGS sequence"/>
</dbReference>
<feature type="transmembrane region" description="Helical" evidence="5">
    <location>
        <begin position="97"/>
        <end position="118"/>
    </location>
</feature>
<protein>
    <submittedName>
        <fullName evidence="6">MFS general substrate transporter</fullName>
    </submittedName>
</protein>
<feature type="transmembrane region" description="Helical" evidence="5">
    <location>
        <begin position="70"/>
        <end position="90"/>
    </location>
</feature>
<keyword evidence="3 5" id="KW-1133">Transmembrane helix</keyword>
<evidence type="ECO:0000313" key="6">
    <source>
        <dbReference type="EMBL" id="RPB25907.1"/>
    </source>
</evidence>
<evidence type="ECO:0000256" key="2">
    <source>
        <dbReference type="ARBA" id="ARBA00022692"/>
    </source>
</evidence>
<feature type="transmembrane region" description="Helical" evidence="5">
    <location>
        <begin position="124"/>
        <end position="148"/>
    </location>
</feature>
<dbReference type="PANTHER" id="PTHR21576:SF158">
    <property type="entry name" value="RIBOSOMAL RNA-PROCESSING PROTEIN 12-LIKE CONSERVED DOMAIN-CONTAINING PROTEIN"/>
    <property type="match status" value="1"/>
</dbReference>
<evidence type="ECO:0000256" key="4">
    <source>
        <dbReference type="ARBA" id="ARBA00023136"/>
    </source>
</evidence>
<dbReference type="OrthoDB" id="410267at2759"/>
<reference evidence="6 7" key="1">
    <citation type="journal article" date="2018" name="Nat. Ecol. Evol.">
        <title>Pezizomycetes genomes reveal the molecular basis of ectomycorrhizal truffle lifestyle.</title>
        <authorList>
            <person name="Murat C."/>
            <person name="Payen T."/>
            <person name="Noel B."/>
            <person name="Kuo A."/>
            <person name="Morin E."/>
            <person name="Chen J."/>
            <person name="Kohler A."/>
            <person name="Krizsan K."/>
            <person name="Balestrini R."/>
            <person name="Da Silva C."/>
            <person name="Montanini B."/>
            <person name="Hainaut M."/>
            <person name="Levati E."/>
            <person name="Barry K.W."/>
            <person name="Belfiori B."/>
            <person name="Cichocki N."/>
            <person name="Clum A."/>
            <person name="Dockter R.B."/>
            <person name="Fauchery L."/>
            <person name="Guy J."/>
            <person name="Iotti M."/>
            <person name="Le Tacon F."/>
            <person name="Lindquist E.A."/>
            <person name="Lipzen A."/>
            <person name="Malagnac F."/>
            <person name="Mello A."/>
            <person name="Molinier V."/>
            <person name="Miyauchi S."/>
            <person name="Poulain J."/>
            <person name="Riccioni C."/>
            <person name="Rubini A."/>
            <person name="Sitrit Y."/>
            <person name="Splivallo R."/>
            <person name="Traeger S."/>
            <person name="Wang M."/>
            <person name="Zifcakova L."/>
            <person name="Wipf D."/>
            <person name="Zambonelli A."/>
            <person name="Paolocci F."/>
            <person name="Nowrousian M."/>
            <person name="Ottonello S."/>
            <person name="Baldrian P."/>
            <person name="Spatafora J.W."/>
            <person name="Henrissat B."/>
            <person name="Nagy L.G."/>
            <person name="Aury J.M."/>
            <person name="Wincker P."/>
            <person name="Grigoriev I.V."/>
            <person name="Bonfante P."/>
            <person name="Martin F.M."/>
        </authorList>
    </citation>
    <scope>NUCLEOTIDE SEQUENCE [LARGE SCALE GENOMIC DNA]</scope>
    <source>
        <strain evidence="6 7">ATCC MYA-4762</strain>
    </source>
</reference>
<evidence type="ECO:0000313" key="7">
    <source>
        <dbReference type="Proteomes" id="UP000267821"/>
    </source>
</evidence>
<dbReference type="SUPFAM" id="SSF103473">
    <property type="entry name" value="MFS general substrate transporter"/>
    <property type="match status" value="1"/>
</dbReference>
<dbReference type="PANTHER" id="PTHR21576">
    <property type="entry name" value="UNCHARACTERIZED NODULIN-LIKE PROTEIN"/>
    <property type="match status" value="1"/>
</dbReference>
<feature type="transmembrane region" description="Helical" evidence="5">
    <location>
        <begin position="325"/>
        <end position="350"/>
    </location>
</feature>
<evidence type="ECO:0000256" key="3">
    <source>
        <dbReference type="ARBA" id="ARBA00022989"/>
    </source>
</evidence>
<comment type="subcellular location">
    <subcellularLocation>
        <location evidence="1">Membrane</location>
        <topology evidence="1">Multi-pass membrane protein</topology>
    </subcellularLocation>
</comment>
<gene>
    <name evidence="6" type="ORF">L211DRAFT_861200</name>
</gene>
<feature type="transmembrane region" description="Helical" evidence="5">
    <location>
        <begin position="430"/>
        <end position="452"/>
    </location>
</feature>
<feature type="transmembrane region" description="Helical" evidence="5">
    <location>
        <begin position="160"/>
        <end position="180"/>
    </location>
</feature>
<dbReference type="InParanoid" id="A0A3N4LSM6"/>
<feature type="transmembrane region" description="Helical" evidence="5">
    <location>
        <begin position="192"/>
        <end position="211"/>
    </location>
</feature>
<dbReference type="PROSITE" id="PS51257">
    <property type="entry name" value="PROKAR_LIPOPROTEIN"/>
    <property type="match status" value="1"/>
</dbReference>
<dbReference type="Pfam" id="PF07690">
    <property type="entry name" value="MFS_1"/>
    <property type="match status" value="1"/>
</dbReference>
<dbReference type="FunCoup" id="A0A3N4LSM6">
    <property type="interactions" value="67"/>
</dbReference>
<dbReference type="GO" id="GO:0000329">
    <property type="term" value="C:fungal-type vacuole membrane"/>
    <property type="evidence" value="ECO:0007669"/>
    <property type="project" value="TreeGrafter"/>
</dbReference>
<organism evidence="6 7">
    <name type="scientific">Terfezia boudieri ATCC MYA-4762</name>
    <dbReference type="NCBI Taxonomy" id="1051890"/>
    <lineage>
        <taxon>Eukaryota</taxon>
        <taxon>Fungi</taxon>
        <taxon>Dikarya</taxon>
        <taxon>Ascomycota</taxon>
        <taxon>Pezizomycotina</taxon>
        <taxon>Pezizomycetes</taxon>
        <taxon>Pezizales</taxon>
        <taxon>Pezizaceae</taxon>
        <taxon>Terfezia</taxon>
    </lineage>
</organism>
<proteinExistence type="predicted"/>